<feature type="binding site" evidence="8">
    <location>
        <position position="196"/>
    </location>
    <ligand>
        <name>substrate</name>
    </ligand>
</feature>
<feature type="binding site" evidence="8">
    <location>
        <position position="69"/>
    </location>
    <ligand>
        <name>substrate</name>
    </ligand>
</feature>
<accession>A0A916TY66</accession>
<sequence>MSALDDHAFLKMNGLGNEIVILDLRGSAHVVTPAEARAIAGGSDSHFDQLMVLHDPVTSRAAAFMRIYNSDGSDSAACGNGTRCVAWALAREGAPDELVLETASGALASSRIAPELFTVDMGEPRFDWREIPLARDVGDTSLFDLEVPGWPGLGRASAVSMGNPHLIFFIRDPMSYHFDTLGPLLERHPLFPERVNVSFAEVMSPTHVDLRVWERGAGPTKACGTAACATAVAAARRGLTEREATITLPGGDLDIFWRESDRHVLMTGPVELEWEGRLPASLLRQRESVEE</sequence>
<evidence type="ECO:0000256" key="5">
    <source>
        <dbReference type="ARBA" id="ARBA00023154"/>
    </source>
</evidence>
<organism evidence="10 11">
    <name type="scientific">Chelatococcus reniformis</name>
    <dbReference type="NCBI Taxonomy" id="1494448"/>
    <lineage>
        <taxon>Bacteria</taxon>
        <taxon>Pseudomonadati</taxon>
        <taxon>Pseudomonadota</taxon>
        <taxon>Alphaproteobacteria</taxon>
        <taxon>Hyphomicrobiales</taxon>
        <taxon>Chelatococcaceae</taxon>
        <taxon>Chelatococcus</taxon>
    </lineage>
</organism>
<feature type="active site" description="Proton acceptor" evidence="8">
    <location>
        <position position="223"/>
    </location>
</feature>
<comment type="subcellular location">
    <subcellularLocation>
        <location evidence="8">Cytoplasm</location>
    </subcellularLocation>
</comment>
<feature type="binding site" evidence="8">
    <location>
        <begin position="79"/>
        <end position="80"/>
    </location>
    <ligand>
        <name>substrate</name>
    </ligand>
</feature>
<keyword evidence="6 8" id="KW-0413">Isomerase</keyword>
<keyword evidence="8" id="KW-0963">Cytoplasm</keyword>
<name>A0A916TY66_9HYPH</name>
<feature type="binding site" evidence="8">
    <location>
        <position position="163"/>
    </location>
    <ligand>
        <name>substrate</name>
    </ligand>
</feature>
<evidence type="ECO:0000313" key="10">
    <source>
        <dbReference type="EMBL" id="GGC49706.1"/>
    </source>
</evidence>
<dbReference type="EMBL" id="BMGG01000001">
    <property type="protein sequence ID" value="GGC49706.1"/>
    <property type="molecule type" value="Genomic_DNA"/>
</dbReference>
<reference evidence="10" key="2">
    <citation type="submission" date="2020-09" db="EMBL/GenBank/DDBJ databases">
        <authorList>
            <person name="Sun Q."/>
            <person name="Zhou Y."/>
        </authorList>
    </citation>
    <scope>NUCLEOTIDE SEQUENCE</scope>
    <source>
        <strain evidence="10">CGMCC 1.12919</strain>
    </source>
</reference>
<dbReference type="InterPro" id="IPR001653">
    <property type="entry name" value="DAP_epimerase_DapF"/>
</dbReference>
<dbReference type="GO" id="GO:0005829">
    <property type="term" value="C:cytosol"/>
    <property type="evidence" value="ECO:0007669"/>
    <property type="project" value="TreeGrafter"/>
</dbReference>
<dbReference type="PANTHER" id="PTHR31689:SF0">
    <property type="entry name" value="DIAMINOPIMELATE EPIMERASE"/>
    <property type="match status" value="1"/>
</dbReference>
<evidence type="ECO:0000256" key="1">
    <source>
        <dbReference type="ARBA" id="ARBA00005196"/>
    </source>
</evidence>
<evidence type="ECO:0000256" key="9">
    <source>
        <dbReference type="PROSITE-ProRule" id="PRU10125"/>
    </source>
</evidence>
<dbReference type="InterPro" id="IPR018510">
    <property type="entry name" value="DAP_epimerase_AS"/>
</dbReference>
<feature type="binding site" evidence="8">
    <location>
        <begin position="214"/>
        <end position="215"/>
    </location>
    <ligand>
        <name>substrate</name>
    </ligand>
</feature>
<keyword evidence="5 8" id="KW-0457">Lysine biosynthesis</keyword>
<dbReference type="HAMAP" id="MF_00197">
    <property type="entry name" value="DAP_epimerase"/>
    <property type="match status" value="1"/>
</dbReference>
<keyword evidence="11" id="KW-1185">Reference proteome</keyword>
<dbReference type="SUPFAM" id="SSF54506">
    <property type="entry name" value="Diaminopimelate epimerase-like"/>
    <property type="match status" value="2"/>
</dbReference>
<dbReference type="Pfam" id="PF01678">
    <property type="entry name" value="DAP_epimerase"/>
    <property type="match status" value="2"/>
</dbReference>
<comment type="catalytic activity">
    <reaction evidence="7 8">
        <text>(2S,6S)-2,6-diaminopimelate = meso-2,6-diaminopimelate</text>
        <dbReference type="Rhea" id="RHEA:15393"/>
        <dbReference type="ChEBI" id="CHEBI:57609"/>
        <dbReference type="ChEBI" id="CHEBI:57791"/>
        <dbReference type="EC" id="5.1.1.7"/>
    </reaction>
</comment>
<feature type="binding site" evidence="8">
    <location>
        <position position="49"/>
    </location>
    <ligand>
        <name>substrate</name>
    </ligand>
</feature>
<gene>
    <name evidence="8 10" type="primary">dapF</name>
    <name evidence="10" type="ORF">GCM10010994_06110</name>
</gene>
<evidence type="ECO:0000256" key="8">
    <source>
        <dbReference type="HAMAP-Rule" id="MF_00197"/>
    </source>
</evidence>
<comment type="similarity">
    <text evidence="2 8">Belongs to the diaminopimelate epimerase family.</text>
</comment>
<feature type="active site" description="Proton donor" evidence="8">
    <location>
        <position position="78"/>
    </location>
</feature>
<evidence type="ECO:0000256" key="6">
    <source>
        <dbReference type="ARBA" id="ARBA00023235"/>
    </source>
</evidence>
<proteinExistence type="inferred from homology"/>
<comment type="pathway">
    <text evidence="1 8">Amino-acid biosynthesis; L-lysine biosynthesis via DAP pathway; DL-2,6-diaminopimelate from LL-2,6-diaminopimelate: step 1/1.</text>
</comment>
<dbReference type="AlphaFoldDB" id="A0A916TY66"/>
<evidence type="ECO:0000256" key="7">
    <source>
        <dbReference type="ARBA" id="ARBA00051712"/>
    </source>
</evidence>
<dbReference type="EC" id="5.1.1.7" evidence="3 8"/>
<evidence type="ECO:0000256" key="2">
    <source>
        <dbReference type="ARBA" id="ARBA00010219"/>
    </source>
</evidence>
<dbReference type="NCBIfam" id="TIGR00652">
    <property type="entry name" value="DapF"/>
    <property type="match status" value="1"/>
</dbReference>
<dbReference type="RefSeq" id="WP_188607621.1">
    <property type="nucleotide sequence ID" value="NZ_BMGG01000001.1"/>
</dbReference>
<protein>
    <recommendedName>
        <fullName evidence="3 8">Diaminopimelate epimerase</fullName>
        <shortName evidence="8">DAP epimerase</shortName>
        <ecNumber evidence="3 8">5.1.1.7</ecNumber>
    </recommendedName>
    <alternativeName>
        <fullName evidence="8">PLP-independent amino acid racemase</fullName>
    </alternativeName>
</protein>
<feature type="site" description="Could be important to modulate the pK values of the two catalytic cysteine residues" evidence="8">
    <location>
        <position position="214"/>
    </location>
</feature>
<comment type="function">
    <text evidence="8">Catalyzes the stereoinversion of LL-2,6-diaminopimelate (L,L-DAP) to meso-diaminopimelate (meso-DAP), a precursor of L-lysine and an essential component of the bacterial peptidoglycan.</text>
</comment>
<dbReference type="Gene3D" id="3.10.310.10">
    <property type="entry name" value="Diaminopimelate Epimerase, Chain A, domain 1"/>
    <property type="match status" value="2"/>
</dbReference>
<feature type="site" description="Could be important to modulate the pK values of the two catalytic cysteine residues" evidence="8">
    <location>
        <position position="165"/>
    </location>
</feature>
<evidence type="ECO:0000313" key="11">
    <source>
        <dbReference type="Proteomes" id="UP000637002"/>
    </source>
</evidence>
<dbReference type="Proteomes" id="UP000637002">
    <property type="component" value="Unassembled WGS sequence"/>
</dbReference>
<evidence type="ECO:0000256" key="3">
    <source>
        <dbReference type="ARBA" id="ARBA00013080"/>
    </source>
</evidence>
<dbReference type="GO" id="GO:0008837">
    <property type="term" value="F:diaminopimelate epimerase activity"/>
    <property type="evidence" value="ECO:0007669"/>
    <property type="project" value="UniProtKB-UniRule"/>
</dbReference>
<feature type="binding site" evidence="8">
    <location>
        <begin position="224"/>
        <end position="225"/>
    </location>
    <ligand>
        <name>substrate</name>
    </ligand>
</feature>
<dbReference type="GO" id="GO:0009089">
    <property type="term" value="P:lysine biosynthetic process via diaminopimelate"/>
    <property type="evidence" value="ECO:0007669"/>
    <property type="project" value="UniProtKB-UniRule"/>
</dbReference>
<comment type="caution">
    <text evidence="10">The sequence shown here is derived from an EMBL/GenBank/DDBJ whole genome shotgun (WGS) entry which is preliminary data.</text>
</comment>
<keyword evidence="4 8" id="KW-0028">Amino-acid biosynthesis</keyword>
<comment type="subunit">
    <text evidence="8">Homodimer.</text>
</comment>
<dbReference type="PANTHER" id="PTHR31689">
    <property type="entry name" value="DIAMINOPIMELATE EPIMERASE, CHLOROPLASTIC"/>
    <property type="match status" value="1"/>
</dbReference>
<feature type="active site" evidence="9">
    <location>
        <position position="78"/>
    </location>
</feature>
<feature type="binding site" evidence="8">
    <location>
        <position position="17"/>
    </location>
    <ligand>
        <name>substrate</name>
    </ligand>
</feature>
<dbReference type="PROSITE" id="PS01326">
    <property type="entry name" value="DAP_EPIMERASE"/>
    <property type="match status" value="1"/>
</dbReference>
<reference evidence="10" key="1">
    <citation type="journal article" date="2014" name="Int. J. Syst. Evol. Microbiol.">
        <title>Complete genome sequence of Corynebacterium casei LMG S-19264T (=DSM 44701T), isolated from a smear-ripened cheese.</title>
        <authorList>
            <consortium name="US DOE Joint Genome Institute (JGI-PGF)"/>
            <person name="Walter F."/>
            <person name="Albersmeier A."/>
            <person name="Kalinowski J."/>
            <person name="Ruckert C."/>
        </authorList>
    </citation>
    <scope>NUCLEOTIDE SEQUENCE</scope>
    <source>
        <strain evidence="10">CGMCC 1.12919</strain>
    </source>
</reference>
<evidence type="ECO:0000256" key="4">
    <source>
        <dbReference type="ARBA" id="ARBA00022605"/>
    </source>
</evidence>